<proteinExistence type="predicted"/>
<dbReference type="PATRIC" id="fig|993516.3.peg.5030"/>
<comment type="caution">
    <text evidence="1">The sequence shown here is derived from an EMBL/GenBank/DDBJ whole genome shotgun (WGS) entry which is preliminary data.</text>
</comment>
<dbReference type="AlphaFoldDB" id="L7CC79"/>
<dbReference type="EMBL" id="AMWG01000131">
    <property type="protein sequence ID" value="ELP31247.1"/>
    <property type="molecule type" value="Genomic_DNA"/>
</dbReference>
<name>L7CC79_RHOBT</name>
<gene>
    <name evidence="1" type="ORF">RBSWK_04712</name>
</gene>
<evidence type="ECO:0000313" key="1">
    <source>
        <dbReference type="EMBL" id="ELP31247.1"/>
    </source>
</evidence>
<reference evidence="1 2" key="1">
    <citation type="journal article" date="2013" name="Mar. Genomics">
        <title>Expression of sulfatases in Rhodopirellula baltica and the diversity of sulfatases in the genus Rhodopirellula.</title>
        <authorList>
            <person name="Wegner C.E."/>
            <person name="Richter-Heitmann T."/>
            <person name="Klindworth A."/>
            <person name="Klockow C."/>
            <person name="Richter M."/>
            <person name="Achstetter T."/>
            <person name="Glockner F.O."/>
            <person name="Harder J."/>
        </authorList>
    </citation>
    <scope>NUCLEOTIDE SEQUENCE [LARGE SCALE GENOMIC DNA]</scope>
    <source>
        <strain evidence="1 2">SWK14</strain>
    </source>
</reference>
<organism evidence="1 2">
    <name type="scientific">Rhodopirellula baltica SWK14</name>
    <dbReference type="NCBI Taxonomy" id="993516"/>
    <lineage>
        <taxon>Bacteria</taxon>
        <taxon>Pseudomonadati</taxon>
        <taxon>Planctomycetota</taxon>
        <taxon>Planctomycetia</taxon>
        <taxon>Pirellulales</taxon>
        <taxon>Pirellulaceae</taxon>
        <taxon>Rhodopirellula</taxon>
    </lineage>
</organism>
<protein>
    <submittedName>
        <fullName evidence="1">Uncharacterized protein</fullName>
    </submittedName>
</protein>
<dbReference type="Proteomes" id="UP000010959">
    <property type="component" value="Unassembled WGS sequence"/>
</dbReference>
<sequence length="37" mass="4511">MTHAKERHWWWTPRFLRSIGSVARYNLAYVDLSHEVP</sequence>
<accession>L7CC79</accession>
<evidence type="ECO:0000313" key="2">
    <source>
        <dbReference type="Proteomes" id="UP000010959"/>
    </source>
</evidence>